<evidence type="ECO:0000256" key="2">
    <source>
        <dbReference type="ARBA" id="ARBA00023015"/>
    </source>
</evidence>
<evidence type="ECO:0000256" key="4">
    <source>
        <dbReference type="ARBA" id="ARBA00023125"/>
    </source>
</evidence>
<feature type="domain" description="RNA polymerase sigma factor 70 region 4 type 2" evidence="7">
    <location>
        <begin position="104"/>
        <end position="154"/>
    </location>
</feature>
<name>A0A066UB12_9PSEU</name>
<protein>
    <submittedName>
        <fullName evidence="8">RNA polymerase sigma24 factor</fullName>
    </submittedName>
</protein>
<dbReference type="SUPFAM" id="SSF88659">
    <property type="entry name" value="Sigma3 and sigma4 domains of RNA polymerase sigma factors"/>
    <property type="match status" value="1"/>
</dbReference>
<dbReference type="InterPro" id="IPR013324">
    <property type="entry name" value="RNA_pol_sigma_r3/r4-like"/>
</dbReference>
<dbReference type="InterPro" id="IPR036388">
    <property type="entry name" value="WH-like_DNA-bd_sf"/>
</dbReference>
<dbReference type="GO" id="GO:0016987">
    <property type="term" value="F:sigma factor activity"/>
    <property type="evidence" value="ECO:0007669"/>
    <property type="project" value="UniProtKB-KW"/>
</dbReference>
<dbReference type="Gene3D" id="1.10.10.10">
    <property type="entry name" value="Winged helix-like DNA-binding domain superfamily/Winged helix DNA-binding domain"/>
    <property type="match status" value="1"/>
</dbReference>
<comment type="similarity">
    <text evidence="1">Belongs to the sigma-70 factor family. ECF subfamily.</text>
</comment>
<keyword evidence="5" id="KW-0804">Transcription</keyword>
<reference evidence="8 9" key="1">
    <citation type="submission" date="2014-05" db="EMBL/GenBank/DDBJ databases">
        <title>Draft genome sequence of Amycolatopsis rifamycinica DSM 46095.</title>
        <authorList>
            <person name="Lal R."/>
            <person name="Saxena A."/>
            <person name="Kumari R."/>
            <person name="Mukherjee U."/>
            <person name="Singh P."/>
            <person name="Sangwan N."/>
            <person name="Mahato N.K."/>
        </authorList>
    </citation>
    <scope>NUCLEOTIDE SEQUENCE [LARGE SCALE GENOMIC DNA]</scope>
    <source>
        <strain evidence="8 9">DSM 46095</strain>
    </source>
</reference>
<evidence type="ECO:0000256" key="3">
    <source>
        <dbReference type="ARBA" id="ARBA00023082"/>
    </source>
</evidence>
<dbReference type="eggNOG" id="COG1595">
    <property type="taxonomic scope" value="Bacteria"/>
</dbReference>
<evidence type="ECO:0000256" key="1">
    <source>
        <dbReference type="ARBA" id="ARBA00010641"/>
    </source>
</evidence>
<dbReference type="STRING" id="287986.DV20_15555"/>
<keyword evidence="2" id="KW-0805">Transcription regulation</keyword>
<dbReference type="CDD" id="cd06171">
    <property type="entry name" value="Sigma70_r4"/>
    <property type="match status" value="1"/>
</dbReference>
<dbReference type="PANTHER" id="PTHR43133:SF50">
    <property type="entry name" value="ECF RNA POLYMERASE SIGMA FACTOR SIGM"/>
    <property type="match status" value="1"/>
</dbReference>
<keyword evidence="4" id="KW-0238">DNA-binding</keyword>
<dbReference type="RefSeq" id="WP_043780652.1">
    <property type="nucleotide sequence ID" value="NZ_JMQI01000028.1"/>
</dbReference>
<comment type="caution">
    <text evidence="8">The sequence shown here is derived from an EMBL/GenBank/DDBJ whole genome shotgun (WGS) entry which is preliminary data.</text>
</comment>
<evidence type="ECO:0000313" key="8">
    <source>
        <dbReference type="EMBL" id="KDN21304.1"/>
    </source>
</evidence>
<dbReference type="Gene3D" id="1.10.1740.10">
    <property type="match status" value="1"/>
</dbReference>
<dbReference type="SUPFAM" id="SSF88946">
    <property type="entry name" value="Sigma2 domain of RNA polymerase sigma factors"/>
    <property type="match status" value="1"/>
</dbReference>
<dbReference type="Proteomes" id="UP000027345">
    <property type="component" value="Unassembled WGS sequence"/>
</dbReference>
<dbReference type="EMBL" id="JMQI01000028">
    <property type="protein sequence ID" value="KDN21304.1"/>
    <property type="molecule type" value="Genomic_DNA"/>
</dbReference>
<dbReference type="PANTHER" id="PTHR43133">
    <property type="entry name" value="RNA POLYMERASE ECF-TYPE SIGMA FACTO"/>
    <property type="match status" value="1"/>
</dbReference>
<dbReference type="InterPro" id="IPR007627">
    <property type="entry name" value="RNA_pol_sigma70_r2"/>
</dbReference>
<keyword evidence="3" id="KW-0731">Sigma factor</keyword>
<dbReference type="GO" id="GO:0003677">
    <property type="term" value="F:DNA binding"/>
    <property type="evidence" value="ECO:0007669"/>
    <property type="project" value="UniProtKB-KW"/>
</dbReference>
<sequence length="166" mass="18782">MRAADDADFREFTRARALALRRTAYLLCGDWHLAEDLVQNALVKLYRVWPKITRRGPVDNYARQVLLRCWLDESRRPWRRRERRDGVVPDVPSPDPGSGISGPLLRALAEVPPKQRAAVVLRYCADLPAAEVARVLRCSEGTVRSQAARGLETLRGVLEHSTERSA</sequence>
<dbReference type="AlphaFoldDB" id="A0A066UB12"/>
<keyword evidence="9" id="KW-1185">Reference proteome</keyword>
<dbReference type="OrthoDB" id="3783006at2"/>
<feature type="domain" description="RNA polymerase sigma-70 region 2" evidence="6">
    <location>
        <begin position="19"/>
        <end position="79"/>
    </location>
</feature>
<accession>A0A066UB12</accession>
<dbReference type="GO" id="GO:0006352">
    <property type="term" value="P:DNA-templated transcription initiation"/>
    <property type="evidence" value="ECO:0007669"/>
    <property type="project" value="InterPro"/>
</dbReference>
<dbReference type="InterPro" id="IPR039425">
    <property type="entry name" value="RNA_pol_sigma-70-like"/>
</dbReference>
<evidence type="ECO:0000313" key="9">
    <source>
        <dbReference type="Proteomes" id="UP000027345"/>
    </source>
</evidence>
<evidence type="ECO:0000259" key="7">
    <source>
        <dbReference type="Pfam" id="PF08281"/>
    </source>
</evidence>
<dbReference type="InterPro" id="IPR013249">
    <property type="entry name" value="RNA_pol_sigma70_r4_t2"/>
</dbReference>
<dbReference type="Pfam" id="PF04542">
    <property type="entry name" value="Sigma70_r2"/>
    <property type="match status" value="1"/>
</dbReference>
<dbReference type="InterPro" id="IPR013325">
    <property type="entry name" value="RNA_pol_sigma_r2"/>
</dbReference>
<evidence type="ECO:0000256" key="5">
    <source>
        <dbReference type="ARBA" id="ARBA00023163"/>
    </source>
</evidence>
<dbReference type="Pfam" id="PF08281">
    <property type="entry name" value="Sigma70_r4_2"/>
    <property type="match status" value="1"/>
</dbReference>
<evidence type="ECO:0000259" key="6">
    <source>
        <dbReference type="Pfam" id="PF04542"/>
    </source>
</evidence>
<proteinExistence type="inferred from homology"/>
<dbReference type="NCBIfam" id="TIGR02983">
    <property type="entry name" value="SigE-fam_strep"/>
    <property type="match status" value="1"/>
</dbReference>
<dbReference type="InterPro" id="IPR014325">
    <property type="entry name" value="RNA_pol_sigma-E_actinobac"/>
</dbReference>
<organism evidence="8 9">
    <name type="scientific">Amycolatopsis rifamycinica</name>
    <dbReference type="NCBI Taxonomy" id="287986"/>
    <lineage>
        <taxon>Bacteria</taxon>
        <taxon>Bacillati</taxon>
        <taxon>Actinomycetota</taxon>
        <taxon>Actinomycetes</taxon>
        <taxon>Pseudonocardiales</taxon>
        <taxon>Pseudonocardiaceae</taxon>
        <taxon>Amycolatopsis</taxon>
    </lineage>
</organism>
<gene>
    <name evidence="8" type="ORF">DV20_15555</name>
</gene>